<dbReference type="GO" id="GO:0005789">
    <property type="term" value="C:endoplasmic reticulum membrane"/>
    <property type="evidence" value="ECO:0007669"/>
    <property type="project" value="UniProtKB-SubCell"/>
</dbReference>
<evidence type="ECO:0000256" key="9">
    <source>
        <dbReference type="ARBA" id="ARBA00037934"/>
    </source>
</evidence>
<keyword evidence="7 10" id="KW-0175">Coiled coil</keyword>
<evidence type="ECO:0000256" key="1">
    <source>
        <dbReference type="ARBA" id="ARBA00004163"/>
    </source>
</evidence>
<dbReference type="GO" id="GO:0006890">
    <property type="term" value="P:retrograde vesicle-mediated transport, Golgi to endoplasmic reticulum"/>
    <property type="evidence" value="ECO:0007669"/>
    <property type="project" value="InterPro"/>
</dbReference>
<keyword evidence="15" id="KW-1185">Reference proteome</keyword>
<evidence type="ECO:0000256" key="10">
    <source>
        <dbReference type="SAM" id="Coils"/>
    </source>
</evidence>
<feature type="domain" description="Sec20 C-terminal" evidence="13">
    <location>
        <begin position="146"/>
        <end position="235"/>
    </location>
</feature>
<feature type="transmembrane region" description="Helical" evidence="12">
    <location>
        <begin position="213"/>
        <end position="231"/>
    </location>
</feature>
<evidence type="ECO:0000313" key="15">
    <source>
        <dbReference type="Proteomes" id="UP000245783"/>
    </source>
</evidence>
<dbReference type="Pfam" id="PF03908">
    <property type="entry name" value="Sec20"/>
    <property type="match status" value="1"/>
</dbReference>
<dbReference type="Proteomes" id="UP000245783">
    <property type="component" value="Unassembled WGS sequence"/>
</dbReference>
<dbReference type="InterPro" id="IPR056173">
    <property type="entry name" value="Sec20_C"/>
</dbReference>
<gene>
    <name evidence="14" type="ORF">IE81DRAFT_204273</name>
</gene>
<keyword evidence="6 12" id="KW-1133">Transmembrane helix</keyword>
<dbReference type="InterPro" id="IPR005606">
    <property type="entry name" value="Sec20"/>
</dbReference>
<name>A0A316VT22_9BASI</name>
<keyword evidence="3 12" id="KW-0812">Transmembrane</keyword>
<evidence type="ECO:0000313" key="14">
    <source>
        <dbReference type="EMBL" id="PWN40737.1"/>
    </source>
</evidence>
<dbReference type="PANTHER" id="PTHR12825:SF0">
    <property type="entry name" value="VESICLE TRANSPORT PROTEIN SEC20"/>
    <property type="match status" value="1"/>
</dbReference>
<evidence type="ECO:0000256" key="2">
    <source>
        <dbReference type="ARBA" id="ARBA00022448"/>
    </source>
</evidence>
<dbReference type="GO" id="GO:0005484">
    <property type="term" value="F:SNAP receptor activity"/>
    <property type="evidence" value="ECO:0007669"/>
    <property type="project" value="InterPro"/>
</dbReference>
<dbReference type="RefSeq" id="XP_025367897.1">
    <property type="nucleotide sequence ID" value="XM_025510911.1"/>
</dbReference>
<evidence type="ECO:0000256" key="6">
    <source>
        <dbReference type="ARBA" id="ARBA00022989"/>
    </source>
</evidence>
<evidence type="ECO:0000256" key="3">
    <source>
        <dbReference type="ARBA" id="ARBA00022692"/>
    </source>
</evidence>
<evidence type="ECO:0000256" key="5">
    <source>
        <dbReference type="ARBA" id="ARBA00022892"/>
    </source>
</evidence>
<keyword evidence="2" id="KW-0813">Transport</keyword>
<feature type="compositionally biased region" description="Basic and acidic residues" evidence="11">
    <location>
        <begin position="318"/>
        <end position="348"/>
    </location>
</feature>
<protein>
    <submittedName>
        <fullName evidence="14">Sec20-domain-containing protein</fullName>
    </submittedName>
</protein>
<evidence type="ECO:0000256" key="11">
    <source>
        <dbReference type="SAM" id="MobiDB-lite"/>
    </source>
</evidence>
<feature type="coiled-coil region" evidence="10">
    <location>
        <begin position="40"/>
        <end position="93"/>
    </location>
</feature>
<dbReference type="STRING" id="1522189.A0A316VT22"/>
<evidence type="ECO:0000259" key="13">
    <source>
        <dbReference type="Pfam" id="PF03908"/>
    </source>
</evidence>
<dbReference type="PANTHER" id="PTHR12825">
    <property type="entry name" value="BNIP1-RELATED"/>
    <property type="match status" value="1"/>
</dbReference>
<dbReference type="GeneID" id="37032781"/>
<evidence type="ECO:0000256" key="12">
    <source>
        <dbReference type="SAM" id="Phobius"/>
    </source>
</evidence>
<evidence type="ECO:0000256" key="4">
    <source>
        <dbReference type="ARBA" id="ARBA00022824"/>
    </source>
</evidence>
<dbReference type="AlphaFoldDB" id="A0A316VT22"/>
<feature type="region of interest" description="Disordered" evidence="11">
    <location>
        <begin position="316"/>
        <end position="348"/>
    </location>
</feature>
<dbReference type="GO" id="GO:0031201">
    <property type="term" value="C:SNARE complex"/>
    <property type="evidence" value="ECO:0007669"/>
    <property type="project" value="TreeGrafter"/>
</dbReference>
<feature type="compositionally biased region" description="Low complexity" evidence="11">
    <location>
        <begin position="121"/>
        <end position="137"/>
    </location>
</feature>
<keyword evidence="4" id="KW-0256">Endoplasmic reticulum</keyword>
<keyword evidence="5" id="KW-0931">ER-Golgi transport</keyword>
<dbReference type="EMBL" id="KZ819408">
    <property type="protein sequence ID" value="PWN40737.1"/>
    <property type="molecule type" value="Genomic_DNA"/>
</dbReference>
<accession>A0A316VT22</accession>
<evidence type="ECO:0000256" key="8">
    <source>
        <dbReference type="ARBA" id="ARBA00023136"/>
    </source>
</evidence>
<keyword evidence="8 12" id="KW-0472">Membrane</keyword>
<comment type="similarity">
    <text evidence="9">Belongs to the SEC20 family.</text>
</comment>
<reference evidence="14 15" key="1">
    <citation type="journal article" date="2018" name="Mol. Biol. Evol.">
        <title>Broad Genomic Sampling Reveals a Smut Pathogenic Ancestry of the Fungal Clade Ustilaginomycotina.</title>
        <authorList>
            <person name="Kijpornyongpan T."/>
            <person name="Mondo S.J."/>
            <person name="Barry K."/>
            <person name="Sandor L."/>
            <person name="Lee J."/>
            <person name="Lipzen A."/>
            <person name="Pangilinan J."/>
            <person name="LaButti K."/>
            <person name="Hainaut M."/>
            <person name="Henrissat B."/>
            <person name="Grigoriev I.V."/>
            <person name="Spatafora J.W."/>
            <person name="Aime M.C."/>
        </authorList>
    </citation>
    <scope>NUCLEOTIDE SEQUENCE [LARGE SCALE GENOMIC DNA]</scope>
    <source>
        <strain evidence="14 15">MCA 4658</strain>
    </source>
</reference>
<proteinExistence type="inferred from homology"/>
<sequence>MSTPTHSALQQSRTSIERRLSDLSTHQIPRLRSCDSVAELQAAEREGNASVREARELVQEMRLDCDELEGSEAQEWRERIGEIMAQLDRSQAEWRRALLMARQVISRSHTASARRELGLDSNSQYNANSSSAQTQAQGDDKLATASQSVTDALQRTVQLMSFELQKSSYSSALLDESSNSLLTLQSSYTSFGDILRNSKGLIQSMERQDLLDALLLLLAALFFAGCVAYIVKVRVWDRGVGLLSFVWRVVTLGRSGGAAAGKLKEAAKEKASRLALQSSASSASRSSKEALIAAAAASSTTAINKAAQALQAASTTHAVDDPIGHQHADTTHSHNSDHTPREVIHEEL</sequence>
<dbReference type="InParanoid" id="A0A316VT22"/>
<evidence type="ECO:0000256" key="7">
    <source>
        <dbReference type="ARBA" id="ARBA00023054"/>
    </source>
</evidence>
<organism evidence="14 15">
    <name type="scientific">Ceraceosorus guamensis</name>
    <dbReference type="NCBI Taxonomy" id="1522189"/>
    <lineage>
        <taxon>Eukaryota</taxon>
        <taxon>Fungi</taxon>
        <taxon>Dikarya</taxon>
        <taxon>Basidiomycota</taxon>
        <taxon>Ustilaginomycotina</taxon>
        <taxon>Exobasidiomycetes</taxon>
        <taxon>Ceraceosorales</taxon>
        <taxon>Ceraceosoraceae</taxon>
        <taxon>Ceraceosorus</taxon>
    </lineage>
</organism>
<comment type="subcellular location">
    <subcellularLocation>
        <location evidence="1">Endoplasmic reticulum membrane</location>
        <topology evidence="1">Single-pass type IV membrane protein</topology>
    </subcellularLocation>
</comment>
<feature type="region of interest" description="Disordered" evidence="11">
    <location>
        <begin position="121"/>
        <end position="141"/>
    </location>
</feature>
<dbReference type="OrthoDB" id="46868at2759"/>